<comment type="caution">
    <text evidence="3">The sequence shown here is derived from an EMBL/GenBank/DDBJ whole genome shotgun (WGS) entry which is preliminary data.</text>
</comment>
<feature type="region of interest" description="Disordered" evidence="1">
    <location>
        <begin position="98"/>
        <end position="130"/>
    </location>
</feature>
<organism evidence="3 4">
    <name type="scientific">Anaerobaca lacustris</name>
    <dbReference type="NCBI Taxonomy" id="3044600"/>
    <lineage>
        <taxon>Bacteria</taxon>
        <taxon>Pseudomonadati</taxon>
        <taxon>Planctomycetota</taxon>
        <taxon>Phycisphaerae</taxon>
        <taxon>Sedimentisphaerales</taxon>
        <taxon>Anaerobacaceae</taxon>
        <taxon>Anaerobaca</taxon>
    </lineage>
</organism>
<keyword evidence="2" id="KW-0732">Signal</keyword>
<accession>A0AAW6U214</accession>
<dbReference type="Proteomes" id="UP001431776">
    <property type="component" value="Unassembled WGS sequence"/>
</dbReference>
<proteinExistence type="predicted"/>
<sequence>MRSDRVSNRFIRGLMCALAFALLAGVTAVEAAEPDALAKKIEQTLSGVQRRIPTEPSRAEKELLEARDLLGQLKEAAPDYARLATLVKRADDLTTKLEKRLGRPVGGSAEKKEETPPAAAPKPDTPSDLPSAVVTQLKRLDDTLNALVTALEKDQLQTATTRLGQAKKLMDEIQRRYSSRIPAGNADFKAATDRLAAVEARYTQAKSAADAAAAAEAEASQHRETQSKEWLAQFAPFFDIKSDQILLVGASFNNASEADQQKCRQAYAKANELMALYQKTEFPHGKTQELMFEEQRLAGRLRIYNEGAARAQQEEACRPWVETLRPYVAVGAGSPKYLIDGVTLSESDIQERTALLAEAQALWTEYEKAEFPLGKTAELLSLEETMKQRLRDMPEVLQRSRALLSADMEKEFDRILAWLNQDTGWQSDPTKKPNLVMERDVTPLQQAIDRYAGTVGPDDAKLATLKQKLGRIKELDGKNRAVRAERTYMSPDRFSGDGADELRRKVEEVIKEKSTATGALRITLPAEDWREENVLEWTDTTRTELRHRITRYMTAQAAAKGADGKVYLHGVHLASDRRSDGSWGPLYGHITWSDWMAEANVNEEPPAAP</sequence>
<dbReference type="EMBL" id="JASCXX010000022">
    <property type="protein sequence ID" value="MDI6450627.1"/>
    <property type="molecule type" value="Genomic_DNA"/>
</dbReference>
<keyword evidence="4" id="KW-1185">Reference proteome</keyword>
<feature type="signal peptide" evidence="2">
    <location>
        <begin position="1"/>
        <end position="31"/>
    </location>
</feature>
<dbReference type="RefSeq" id="WP_349246037.1">
    <property type="nucleotide sequence ID" value="NZ_JASCXX010000022.1"/>
</dbReference>
<feature type="chain" id="PRO_5044003637" evidence="2">
    <location>
        <begin position="32"/>
        <end position="609"/>
    </location>
</feature>
<evidence type="ECO:0000313" key="3">
    <source>
        <dbReference type="EMBL" id="MDI6450627.1"/>
    </source>
</evidence>
<evidence type="ECO:0000256" key="1">
    <source>
        <dbReference type="SAM" id="MobiDB-lite"/>
    </source>
</evidence>
<gene>
    <name evidence="3" type="ORF">QJ522_16335</name>
</gene>
<evidence type="ECO:0000313" key="4">
    <source>
        <dbReference type="Proteomes" id="UP001431776"/>
    </source>
</evidence>
<name>A0AAW6U214_9BACT</name>
<dbReference type="AlphaFoldDB" id="A0AAW6U214"/>
<evidence type="ECO:0000256" key="2">
    <source>
        <dbReference type="SAM" id="SignalP"/>
    </source>
</evidence>
<protein>
    <submittedName>
        <fullName evidence="3">Uncharacterized protein</fullName>
    </submittedName>
</protein>
<reference evidence="3" key="1">
    <citation type="submission" date="2023-05" db="EMBL/GenBank/DDBJ databases">
        <title>Anaerotaeda fermentans gen. nov., sp. nov., a novel anaerobic planctomycete of the new family within the order Sedimentisphaerales isolated from Taman Peninsula, Russia.</title>
        <authorList>
            <person name="Khomyakova M.A."/>
            <person name="Merkel A.Y."/>
            <person name="Slobodkin A.I."/>
        </authorList>
    </citation>
    <scope>NUCLEOTIDE SEQUENCE</scope>
    <source>
        <strain evidence="3">M17dextr</strain>
    </source>
</reference>